<organism evidence="4">
    <name type="scientific">Ciona intestinalis</name>
    <name type="common">Transparent sea squirt</name>
    <name type="synonym">Ascidia intestinalis</name>
    <dbReference type="NCBI Taxonomy" id="7719"/>
    <lineage>
        <taxon>Eukaryota</taxon>
        <taxon>Metazoa</taxon>
        <taxon>Chordata</taxon>
        <taxon>Tunicata</taxon>
        <taxon>Ascidiacea</taxon>
        <taxon>Phlebobranchia</taxon>
        <taxon>Cionidae</taxon>
        <taxon>Ciona</taxon>
    </lineage>
</organism>
<protein>
    <submittedName>
        <fullName evidence="4">Self-incompatibility-linked fibrinogen-like protein-A</fullName>
    </submittedName>
</protein>
<dbReference type="CDD" id="cd00087">
    <property type="entry name" value="FReD"/>
    <property type="match status" value="1"/>
</dbReference>
<dbReference type="PANTHER" id="PTHR19143">
    <property type="entry name" value="FIBRINOGEN/TENASCIN/ANGIOPOEITIN"/>
    <property type="match status" value="1"/>
</dbReference>
<dbReference type="InterPro" id="IPR014716">
    <property type="entry name" value="Fibrinogen_a/b/g_C_1"/>
</dbReference>
<dbReference type="Gene3D" id="3.90.215.10">
    <property type="entry name" value="Gamma Fibrinogen, chain A, domain 1"/>
    <property type="match status" value="1"/>
</dbReference>
<dbReference type="Pfam" id="PF00147">
    <property type="entry name" value="Fibrinogen_C"/>
    <property type="match status" value="1"/>
</dbReference>
<dbReference type="InterPro" id="IPR036056">
    <property type="entry name" value="Fibrinogen-like_C"/>
</dbReference>
<proteinExistence type="evidence at transcript level"/>
<evidence type="ECO:0000313" key="4">
    <source>
        <dbReference type="EMBL" id="BAN92387.1"/>
    </source>
</evidence>
<dbReference type="AlphaFoldDB" id="A0A143RFP0"/>
<dbReference type="InterPro" id="IPR002181">
    <property type="entry name" value="Fibrinogen_a/b/g_C_dom"/>
</dbReference>
<dbReference type="InterPro" id="IPR050373">
    <property type="entry name" value="Fibrinogen_C-term_domain"/>
</dbReference>
<accession>A0A143RFP0</accession>
<gene>
    <name evidence="4" type="primary">v-Themis-A</name>
</gene>
<evidence type="ECO:0000256" key="1">
    <source>
        <dbReference type="ARBA" id="ARBA00023157"/>
    </source>
</evidence>
<feature type="chain" id="PRO_5007512780" evidence="2">
    <location>
        <begin position="21"/>
        <end position="315"/>
    </location>
</feature>
<dbReference type="SMART" id="SM00186">
    <property type="entry name" value="FBG"/>
    <property type="match status" value="1"/>
</dbReference>
<evidence type="ECO:0000256" key="2">
    <source>
        <dbReference type="SAM" id="SignalP"/>
    </source>
</evidence>
<feature type="domain" description="Fibrinogen C-terminal" evidence="3">
    <location>
        <begin position="80"/>
        <end position="315"/>
    </location>
</feature>
<reference evidence="4" key="1">
    <citation type="submission" date="2011-07" db="EMBL/GenBank/DDBJ databases">
        <title>Co-evolution of Self-incompatibility Ligands and Receptors in a Hermaphroditic Chordate Ciona intestinalis.</title>
        <authorList>
            <person name="Yamada L."/>
            <person name="Harada Y."/>
            <person name="Yamaguchi A."/>
            <person name="Sawada H."/>
        </authorList>
    </citation>
    <scope>NUCLEOTIDE SEQUENCE</scope>
</reference>
<dbReference type="InterPro" id="IPR020837">
    <property type="entry name" value="Fibrinogen_CS"/>
</dbReference>
<dbReference type="SUPFAM" id="SSF56496">
    <property type="entry name" value="Fibrinogen C-terminal domain-like"/>
    <property type="match status" value="1"/>
</dbReference>
<feature type="signal peptide" evidence="2">
    <location>
        <begin position="1"/>
        <end position="20"/>
    </location>
</feature>
<keyword evidence="2" id="KW-0732">Signal</keyword>
<name>A0A143RFP0_CIOIN</name>
<dbReference type="PROSITE" id="PS51406">
    <property type="entry name" value="FIBRINOGEN_C_2"/>
    <property type="match status" value="1"/>
</dbReference>
<dbReference type="Gene3D" id="4.10.530.10">
    <property type="entry name" value="Gamma-fibrinogen Carboxyl Terminal Fragment, domain 2"/>
    <property type="match status" value="1"/>
</dbReference>
<evidence type="ECO:0000259" key="3">
    <source>
        <dbReference type="PROSITE" id="PS51406"/>
    </source>
</evidence>
<dbReference type="PROSITE" id="PS00514">
    <property type="entry name" value="FIBRINOGEN_C_1"/>
    <property type="match status" value="1"/>
</dbReference>
<dbReference type="PANTHER" id="PTHR19143:SF459">
    <property type="entry name" value="FIBRINOGEN C-TERMINAL DOMAIN-CONTAINING PROTEIN"/>
    <property type="match status" value="1"/>
</dbReference>
<keyword evidence="1" id="KW-1015">Disulfide bond</keyword>
<dbReference type="EMBL" id="AB646597">
    <property type="protein sequence ID" value="BAN92387.1"/>
    <property type="molecule type" value="mRNA"/>
</dbReference>
<sequence>MLVNMIFIFVVLFKVNGVLAYDNTLSFTSSKYYEQTKISTIVRMLSNVKNLRQKQRTTCPIFRSSMNEPNTTSYTQHSGQDYTLLFKDCSEIYKAGSVKSDVYPIWVNQLYKYTFVYCDMDVKAVSNKTGWIIIQRRINGEINFNRGWQNYVDGFGNVRGEHWVGLEHIHALSNQNTSIDQFGSYVTPPRMRIDFEDQEGVTAYAEYEQFKLVGANQKYRLIAAYIDKATAIPLNVSSPISNYWFSTFDNNNAFSGCPRRFKGGWWFLACGKSNLNGQYPNKDEQMSSSNIYWYYWYIVNKNNTALKTVSMKFQY</sequence>